<name>A0A9D5AXZ2_PEA</name>
<dbReference type="InterPro" id="IPR000807">
    <property type="entry name" value="ImidazoleglycerolP_deHydtase"/>
</dbReference>
<comment type="pathway">
    <text evidence="1">Amino-acid biosynthesis; L-histidine biosynthesis; L-histidine from 5-phospho-alpha-D-ribose 1-diphosphate: step 6/9.</text>
</comment>
<dbReference type="PANTHER" id="PTHR23133">
    <property type="entry name" value="IMIDAZOLEGLYCEROL-PHOSPHATE DEHYDRATASE HIS7"/>
    <property type="match status" value="1"/>
</dbReference>
<dbReference type="AlphaFoldDB" id="A0A9D5AXZ2"/>
<proteinExistence type="predicted"/>
<gene>
    <name evidence="5" type="ORF">KIW84_046299</name>
</gene>
<evidence type="ECO:0000256" key="4">
    <source>
        <dbReference type="ARBA" id="ARBA00023239"/>
    </source>
</evidence>
<dbReference type="Proteomes" id="UP001058974">
    <property type="component" value="Chromosome 4"/>
</dbReference>
<evidence type="ECO:0000256" key="1">
    <source>
        <dbReference type="ARBA" id="ARBA00005047"/>
    </source>
</evidence>
<dbReference type="Pfam" id="PF00475">
    <property type="entry name" value="IGPD"/>
    <property type="match status" value="1"/>
</dbReference>
<dbReference type="FunFam" id="3.30.230.40:FF:000003">
    <property type="entry name" value="Imidazoleglycerol-phosphate dehydratase HisB"/>
    <property type="match status" value="1"/>
</dbReference>
<dbReference type="EMBL" id="JAMSHJ010000004">
    <property type="protein sequence ID" value="KAI5423246.1"/>
    <property type="molecule type" value="Genomic_DNA"/>
</dbReference>
<evidence type="ECO:0000313" key="6">
    <source>
        <dbReference type="Proteomes" id="UP001058974"/>
    </source>
</evidence>
<dbReference type="GO" id="GO:0000105">
    <property type="term" value="P:L-histidine biosynthetic process"/>
    <property type="evidence" value="ECO:0007669"/>
    <property type="project" value="UniProtKB-KW"/>
</dbReference>
<keyword evidence="6" id="KW-1185">Reference proteome</keyword>
<sequence>MELYASSHSLPNYPSSFLFKPKITTFRTTLFPTKFAPFKASFFSPNHLTLTTPMNPPTTSISSAAFVEHNNGSTSTSLPFHPETRVGEVKRVTKETNVSVKINLDGSGVADSSTGIPFLDHMLDQLASHGLFDVHVKVSLTRLVSSIVIILEVLNAPRLEVWRGKLFRISLVIHLIRGLVVIALRIHGHTAP</sequence>
<comment type="caution">
    <text evidence="5">The sequence shown here is derived from an EMBL/GenBank/DDBJ whole genome shotgun (WGS) entry which is preliminary data.</text>
</comment>
<dbReference type="GO" id="GO:0004424">
    <property type="term" value="F:imidazoleglycerol-phosphate dehydratase activity"/>
    <property type="evidence" value="ECO:0007669"/>
    <property type="project" value="InterPro"/>
</dbReference>
<accession>A0A9D5AXZ2</accession>
<reference evidence="5 6" key="1">
    <citation type="journal article" date="2022" name="Nat. Genet.">
        <title>Improved pea reference genome and pan-genome highlight genomic features and evolutionary characteristics.</title>
        <authorList>
            <person name="Yang T."/>
            <person name="Liu R."/>
            <person name="Luo Y."/>
            <person name="Hu S."/>
            <person name="Wang D."/>
            <person name="Wang C."/>
            <person name="Pandey M.K."/>
            <person name="Ge S."/>
            <person name="Xu Q."/>
            <person name="Li N."/>
            <person name="Li G."/>
            <person name="Huang Y."/>
            <person name="Saxena R.K."/>
            <person name="Ji Y."/>
            <person name="Li M."/>
            <person name="Yan X."/>
            <person name="He Y."/>
            <person name="Liu Y."/>
            <person name="Wang X."/>
            <person name="Xiang C."/>
            <person name="Varshney R.K."/>
            <person name="Ding H."/>
            <person name="Gao S."/>
            <person name="Zong X."/>
        </authorList>
    </citation>
    <scope>NUCLEOTIDE SEQUENCE [LARGE SCALE GENOMIC DNA]</scope>
    <source>
        <strain evidence="5 6">cv. Zhongwan 6</strain>
    </source>
</reference>
<dbReference type="SUPFAM" id="SSF54211">
    <property type="entry name" value="Ribosomal protein S5 domain 2-like"/>
    <property type="match status" value="1"/>
</dbReference>
<dbReference type="Gramene" id="Psat04G0629900-T1">
    <property type="protein sequence ID" value="KAI5423246.1"/>
    <property type="gene ID" value="KIW84_046299"/>
</dbReference>
<dbReference type="InterPro" id="IPR038494">
    <property type="entry name" value="IGPD_sf"/>
</dbReference>
<evidence type="ECO:0000256" key="3">
    <source>
        <dbReference type="ARBA" id="ARBA00023102"/>
    </source>
</evidence>
<organism evidence="5 6">
    <name type="scientific">Pisum sativum</name>
    <name type="common">Garden pea</name>
    <name type="synonym">Lathyrus oleraceus</name>
    <dbReference type="NCBI Taxonomy" id="3888"/>
    <lineage>
        <taxon>Eukaryota</taxon>
        <taxon>Viridiplantae</taxon>
        <taxon>Streptophyta</taxon>
        <taxon>Embryophyta</taxon>
        <taxon>Tracheophyta</taxon>
        <taxon>Spermatophyta</taxon>
        <taxon>Magnoliopsida</taxon>
        <taxon>eudicotyledons</taxon>
        <taxon>Gunneridae</taxon>
        <taxon>Pentapetalae</taxon>
        <taxon>rosids</taxon>
        <taxon>fabids</taxon>
        <taxon>Fabales</taxon>
        <taxon>Fabaceae</taxon>
        <taxon>Papilionoideae</taxon>
        <taxon>50 kb inversion clade</taxon>
        <taxon>NPAAA clade</taxon>
        <taxon>Hologalegina</taxon>
        <taxon>IRL clade</taxon>
        <taxon>Fabeae</taxon>
        <taxon>Lathyrus</taxon>
    </lineage>
</organism>
<evidence type="ECO:0000256" key="2">
    <source>
        <dbReference type="ARBA" id="ARBA00022605"/>
    </source>
</evidence>
<keyword evidence="4" id="KW-0456">Lyase</keyword>
<dbReference type="Gene3D" id="3.30.230.40">
    <property type="entry name" value="Imidazole glycerol phosphate dehydratase, domain 1"/>
    <property type="match status" value="1"/>
</dbReference>
<keyword evidence="3" id="KW-0368">Histidine biosynthesis</keyword>
<protein>
    <submittedName>
        <fullName evidence="5">Imidazoleglycerol-phosphate dehydratase</fullName>
    </submittedName>
</protein>
<dbReference type="InterPro" id="IPR020568">
    <property type="entry name" value="Ribosomal_Su5_D2-typ_SF"/>
</dbReference>
<keyword evidence="2" id="KW-0028">Amino-acid biosynthesis</keyword>
<evidence type="ECO:0000313" key="5">
    <source>
        <dbReference type="EMBL" id="KAI5423246.1"/>
    </source>
</evidence>
<dbReference type="PANTHER" id="PTHR23133:SF2">
    <property type="entry name" value="IMIDAZOLEGLYCEROL-PHOSPHATE DEHYDRATASE"/>
    <property type="match status" value="1"/>
</dbReference>